<accession>A0A2I8VFK5</accession>
<dbReference type="AlphaFoldDB" id="A0A2I8VFK5"/>
<dbReference type="Pfam" id="PF19887">
    <property type="entry name" value="DUF6360"/>
    <property type="match status" value="1"/>
</dbReference>
<gene>
    <name evidence="1" type="ORF">C2R22_02735</name>
</gene>
<proteinExistence type="predicted"/>
<reference evidence="1 2" key="1">
    <citation type="submission" date="2018-01" db="EMBL/GenBank/DDBJ databases">
        <title>Complete genome sequence of Salinigranum rubrum GX10T, an extremely halophilic archaeon isolated from a marine solar saltern.</title>
        <authorList>
            <person name="Han S."/>
        </authorList>
    </citation>
    <scope>NUCLEOTIDE SEQUENCE [LARGE SCALE GENOMIC DNA]</scope>
    <source>
        <strain evidence="1 2">GX10</strain>
    </source>
</reference>
<dbReference type="GeneID" id="35590970"/>
<sequence length="96" mass="10610">MRRRLLDVTAYTTLDFVDASAYGIDWTDEAPAVVDVDAPEDHEEGADVVRLSVELDGTQLAGVTPHVDRLELSPAQARTLAEDLLEYADRVESEHD</sequence>
<dbReference type="InterPro" id="IPR045940">
    <property type="entry name" value="DUF6360"/>
</dbReference>
<dbReference type="OrthoDB" id="156156at2157"/>
<evidence type="ECO:0000313" key="2">
    <source>
        <dbReference type="Proteomes" id="UP000236584"/>
    </source>
</evidence>
<organism evidence="1 2">
    <name type="scientific">Salinigranum rubrum</name>
    <dbReference type="NCBI Taxonomy" id="755307"/>
    <lineage>
        <taxon>Archaea</taxon>
        <taxon>Methanobacteriati</taxon>
        <taxon>Methanobacteriota</taxon>
        <taxon>Stenosarchaea group</taxon>
        <taxon>Halobacteria</taxon>
        <taxon>Halobacteriales</taxon>
        <taxon>Haloferacaceae</taxon>
        <taxon>Salinigranum</taxon>
    </lineage>
</organism>
<evidence type="ECO:0000313" key="1">
    <source>
        <dbReference type="EMBL" id="AUV80706.1"/>
    </source>
</evidence>
<dbReference type="RefSeq" id="WP_103424328.1">
    <property type="nucleotide sequence ID" value="NZ_CP026309.1"/>
</dbReference>
<keyword evidence="2" id="KW-1185">Reference proteome</keyword>
<dbReference type="EMBL" id="CP026309">
    <property type="protein sequence ID" value="AUV80706.1"/>
    <property type="molecule type" value="Genomic_DNA"/>
</dbReference>
<dbReference type="KEGG" id="srub:C2R22_02735"/>
<dbReference type="Proteomes" id="UP000236584">
    <property type="component" value="Chromosome"/>
</dbReference>
<name>A0A2I8VFK5_9EURY</name>
<protein>
    <submittedName>
        <fullName evidence="1">Uncharacterized protein</fullName>
    </submittedName>
</protein>